<name>A0A0M0JD95_9EUKA</name>
<accession>A0A0M0JD95</accession>
<protein>
    <submittedName>
        <fullName evidence="1">Uncharacterized protein</fullName>
    </submittedName>
</protein>
<evidence type="ECO:0000313" key="1">
    <source>
        <dbReference type="EMBL" id="KOO24546.1"/>
    </source>
</evidence>
<reference evidence="2" key="1">
    <citation type="journal article" date="2015" name="PLoS Genet.">
        <title>Genome Sequence and Transcriptome Analyses of Chrysochromulina tobin: Metabolic Tools for Enhanced Algal Fitness in the Prominent Order Prymnesiales (Haptophyceae).</title>
        <authorList>
            <person name="Hovde B.T."/>
            <person name="Deodato C.R."/>
            <person name="Hunsperger H.M."/>
            <person name="Ryken S.A."/>
            <person name="Yost W."/>
            <person name="Jha R.K."/>
            <person name="Patterson J."/>
            <person name="Monnat R.J. Jr."/>
            <person name="Barlow S.B."/>
            <person name="Starkenburg S.R."/>
            <person name="Cattolico R.A."/>
        </authorList>
    </citation>
    <scope>NUCLEOTIDE SEQUENCE</scope>
    <source>
        <strain evidence="2">CCMP291</strain>
    </source>
</reference>
<gene>
    <name evidence="1" type="ORF">Ctob_002637</name>
</gene>
<proteinExistence type="predicted"/>
<sequence length="106" mass="12013">MRLLEPQTVILNIALCGDWASRDFQKRCLNEITPRVKAFNGSECTAVSGGFFDPNYELDCCMNFVYDRDGLYNADALLKNAFFNITSLKAGLEGDEDGLKYFKHEQ</sequence>
<organism evidence="1 2">
    <name type="scientific">Chrysochromulina tobinii</name>
    <dbReference type="NCBI Taxonomy" id="1460289"/>
    <lineage>
        <taxon>Eukaryota</taxon>
        <taxon>Haptista</taxon>
        <taxon>Haptophyta</taxon>
        <taxon>Prymnesiophyceae</taxon>
        <taxon>Prymnesiales</taxon>
        <taxon>Chrysochromulinaceae</taxon>
        <taxon>Chrysochromulina</taxon>
    </lineage>
</organism>
<keyword evidence="2" id="KW-1185">Reference proteome</keyword>
<dbReference type="AlphaFoldDB" id="A0A0M0JD95"/>
<evidence type="ECO:0000313" key="2">
    <source>
        <dbReference type="Proteomes" id="UP000037460"/>
    </source>
</evidence>
<comment type="caution">
    <text evidence="1">The sequence shown here is derived from an EMBL/GenBank/DDBJ whole genome shotgun (WGS) entry which is preliminary data.</text>
</comment>
<dbReference type="Proteomes" id="UP000037460">
    <property type="component" value="Unassembled WGS sequence"/>
</dbReference>
<dbReference type="EMBL" id="JWZX01003082">
    <property type="protein sequence ID" value="KOO24546.1"/>
    <property type="molecule type" value="Genomic_DNA"/>
</dbReference>